<dbReference type="EMBL" id="CP034550">
    <property type="protein sequence ID" value="QFZ16315.1"/>
    <property type="molecule type" value="Genomic_DNA"/>
</dbReference>
<feature type="transmembrane region" description="Helical" evidence="1">
    <location>
        <begin position="12"/>
        <end position="35"/>
    </location>
</feature>
<keyword evidence="1" id="KW-0472">Membrane</keyword>
<dbReference type="Pfam" id="PF13400">
    <property type="entry name" value="Tad"/>
    <property type="match status" value="1"/>
</dbReference>
<evidence type="ECO:0000259" key="2">
    <source>
        <dbReference type="Pfam" id="PF13400"/>
    </source>
</evidence>
<dbReference type="Proteomes" id="UP000325787">
    <property type="component" value="Chromosome"/>
</dbReference>
<organism evidence="3 4">
    <name type="scientific">Saccharothrix syringae</name>
    <name type="common">Nocardiopsis syringae</name>
    <dbReference type="NCBI Taxonomy" id="103733"/>
    <lineage>
        <taxon>Bacteria</taxon>
        <taxon>Bacillati</taxon>
        <taxon>Actinomycetota</taxon>
        <taxon>Actinomycetes</taxon>
        <taxon>Pseudonocardiales</taxon>
        <taxon>Pseudonocardiaceae</taxon>
        <taxon>Saccharothrix</taxon>
    </lineage>
</organism>
<proteinExistence type="predicted"/>
<dbReference type="NCBIfam" id="TIGR03816">
    <property type="entry name" value="tadE_like_DECH"/>
    <property type="match status" value="1"/>
</dbReference>
<reference evidence="4" key="1">
    <citation type="journal article" date="2021" name="Curr. Microbiol.">
        <title>Complete genome of nocamycin-producing strain Saccharothrix syringae NRRL B-16468 reveals the biosynthetic potential for secondary metabolites.</title>
        <authorList>
            <person name="Mo X."/>
            <person name="Yang S."/>
        </authorList>
    </citation>
    <scope>NUCLEOTIDE SEQUENCE [LARGE SCALE GENOMIC DNA]</scope>
    <source>
        <strain evidence="4">ATCC 51364 / DSM 43886 / JCM 6844 / KCTC 9398 / NBRC 14523 / NRRL B-16468 / INA 2240</strain>
    </source>
</reference>
<dbReference type="AlphaFoldDB" id="A0A5Q0GRK5"/>
<feature type="domain" description="Putative Flp pilus-assembly TadG-like N-terminal" evidence="2">
    <location>
        <begin position="12"/>
        <end position="58"/>
    </location>
</feature>
<dbReference type="RefSeq" id="WP_033433490.1">
    <property type="nucleotide sequence ID" value="NZ_CP034550.1"/>
</dbReference>
<dbReference type="InterPro" id="IPR028087">
    <property type="entry name" value="Tad_N"/>
</dbReference>
<sequence length="117" mass="11723">MERKWSLGDDRGAASVFAVAVAGVWFGLAAVGVRFGEEVVVRHRLAAAADLGALAAAAHLVDGVAVGCAKAGVVVGRMGGRLVRCDVAGWEVVVEVEGGPSLFGAPSARARAGPTEG</sequence>
<dbReference type="KEGG" id="ssyi:EKG83_01530"/>
<evidence type="ECO:0000256" key="1">
    <source>
        <dbReference type="SAM" id="Phobius"/>
    </source>
</evidence>
<accession>A0A5Q0GRK5</accession>
<keyword evidence="4" id="KW-1185">Reference proteome</keyword>
<keyword evidence="1" id="KW-0812">Transmembrane</keyword>
<evidence type="ECO:0000313" key="4">
    <source>
        <dbReference type="Proteomes" id="UP000325787"/>
    </source>
</evidence>
<gene>
    <name evidence="3" type="ORF">EKG83_01530</name>
</gene>
<protein>
    <submittedName>
        <fullName evidence="3">Pilus assembly protein TadE</fullName>
    </submittedName>
</protein>
<evidence type="ECO:0000313" key="3">
    <source>
        <dbReference type="EMBL" id="QFZ16315.1"/>
    </source>
</evidence>
<dbReference type="InterPro" id="IPR021202">
    <property type="entry name" value="Rv3654c-like"/>
</dbReference>
<keyword evidence="1" id="KW-1133">Transmembrane helix</keyword>
<name>A0A5Q0GRK5_SACSY</name>